<sequence>MKKIAVILSGCGVFDGSEIHEAVLTLLHIEKLGAQYQCFAPNIDQMHVINHLTGEVDKQVSRNVLIESARIARGEIKDVKELNAQEFDALILPGGFGAAKNLCDFATQGANSIMNKHVENACKQFSELRKPAAYICIAPAIIGHVYPKGVLMTIGTDIDTAEQINQLGAKHVNCDVSDFIYDETFNVISTPAYMLANSIIEANTSIENTISKVFEIMSNDRG</sequence>
<organism evidence="2 3">
    <name type="scientific">Pseudoalteromonas denitrificans DSM 6059</name>
    <dbReference type="NCBI Taxonomy" id="1123010"/>
    <lineage>
        <taxon>Bacteria</taxon>
        <taxon>Pseudomonadati</taxon>
        <taxon>Pseudomonadota</taxon>
        <taxon>Gammaproteobacteria</taxon>
        <taxon>Alteromonadales</taxon>
        <taxon>Pseudoalteromonadaceae</taxon>
        <taxon>Pseudoalteromonas</taxon>
    </lineage>
</organism>
<dbReference type="InterPro" id="IPR029062">
    <property type="entry name" value="Class_I_gatase-like"/>
</dbReference>
<dbReference type="PANTHER" id="PTHR10224">
    <property type="entry name" value="ES1 PROTEIN HOMOLOG, MITOCHONDRIAL"/>
    <property type="match status" value="1"/>
</dbReference>
<dbReference type="OrthoDB" id="5605062at2"/>
<dbReference type="GO" id="GO:0016829">
    <property type="term" value="F:lyase activity"/>
    <property type="evidence" value="ECO:0007669"/>
    <property type="project" value="UniProtKB-UniRule"/>
</dbReference>
<dbReference type="PIRSF" id="PIRSF006320">
    <property type="entry name" value="Elb2"/>
    <property type="match status" value="1"/>
</dbReference>
<evidence type="ECO:0000313" key="3">
    <source>
        <dbReference type="Proteomes" id="UP000198862"/>
    </source>
</evidence>
<dbReference type="Gene3D" id="3.40.50.880">
    <property type="match status" value="1"/>
</dbReference>
<dbReference type="NCBIfam" id="NF008747">
    <property type="entry name" value="PRK11780.1"/>
    <property type="match status" value="1"/>
</dbReference>
<dbReference type="AlphaFoldDB" id="A0A1I1KAE4"/>
<protein>
    <recommendedName>
        <fullName evidence="1">Glyoxalase</fullName>
    </recommendedName>
</protein>
<dbReference type="STRING" id="1123010.SAMN02745724_01938"/>
<dbReference type="EMBL" id="FOLO01000011">
    <property type="protein sequence ID" value="SFC54500.1"/>
    <property type="molecule type" value="Genomic_DNA"/>
</dbReference>
<proteinExistence type="inferred from homology"/>
<keyword evidence="3" id="KW-1185">Reference proteome</keyword>
<dbReference type="PANTHER" id="PTHR10224:SF12">
    <property type="entry name" value="GLYOXALASE ELBB"/>
    <property type="match status" value="1"/>
</dbReference>
<comment type="catalytic activity">
    <reaction evidence="1">
        <text>glyoxal + H2O = glycolate + H(+)</text>
        <dbReference type="Rhea" id="RHEA:51672"/>
        <dbReference type="ChEBI" id="CHEBI:15377"/>
        <dbReference type="ChEBI" id="CHEBI:15378"/>
        <dbReference type="ChEBI" id="CHEBI:29805"/>
        <dbReference type="ChEBI" id="CHEBI:34779"/>
    </reaction>
</comment>
<comment type="function">
    <text evidence="1">Displays glyoxalase activity, catalyzing the conversion of glyoxal to glycolate.</text>
</comment>
<accession>A0A1I1KAE4</accession>
<gene>
    <name evidence="2" type="ORF">SAMN02745724_01938</name>
</gene>
<evidence type="ECO:0000256" key="1">
    <source>
        <dbReference type="PIRNR" id="PIRNR006320"/>
    </source>
</evidence>
<name>A0A1I1KAE4_9GAMM</name>
<evidence type="ECO:0000313" key="2">
    <source>
        <dbReference type="EMBL" id="SFC54500.1"/>
    </source>
</evidence>
<dbReference type="Proteomes" id="UP000198862">
    <property type="component" value="Unassembled WGS sequence"/>
</dbReference>
<dbReference type="SUPFAM" id="SSF52317">
    <property type="entry name" value="Class I glutamine amidotransferase-like"/>
    <property type="match status" value="1"/>
</dbReference>
<dbReference type="CDD" id="cd03133">
    <property type="entry name" value="GATase1_ES1"/>
    <property type="match status" value="1"/>
</dbReference>
<dbReference type="InterPro" id="IPR026041">
    <property type="entry name" value="ElbB"/>
</dbReference>
<comment type="similarity">
    <text evidence="1">Belongs to the peptidase C56 family.</text>
</comment>
<reference evidence="2 3" key="1">
    <citation type="submission" date="2016-10" db="EMBL/GenBank/DDBJ databases">
        <authorList>
            <person name="de Groot N.N."/>
        </authorList>
    </citation>
    <scope>NUCLEOTIDE SEQUENCE [LARGE SCALE GENOMIC DNA]</scope>
    <source>
        <strain evidence="2 3">DSM 6059</strain>
    </source>
</reference>
<dbReference type="RefSeq" id="WP_091983187.1">
    <property type="nucleotide sequence ID" value="NZ_FOLO01000011.1"/>
</dbReference>
<keyword evidence="1" id="KW-0456">Lyase</keyword>